<dbReference type="Gene3D" id="2.60.120.10">
    <property type="entry name" value="Jelly Rolls"/>
    <property type="match status" value="1"/>
</dbReference>
<dbReference type="RefSeq" id="WP_390210496.1">
    <property type="nucleotide sequence ID" value="NZ_JBHLXJ010000004.1"/>
</dbReference>
<dbReference type="NCBIfam" id="TIGR04366">
    <property type="entry name" value="cupin_WbuC"/>
    <property type="match status" value="1"/>
</dbReference>
<feature type="domain" description="Cupin fold metalloprotein WbuC cupin" evidence="1">
    <location>
        <begin position="6"/>
        <end position="88"/>
    </location>
</feature>
<name>A0ABV6IBC1_9BURK</name>
<dbReference type="InterPro" id="IPR046058">
    <property type="entry name" value="WbuC_cupin"/>
</dbReference>
<dbReference type="Pfam" id="PF19480">
    <property type="entry name" value="DUF6016"/>
    <property type="match status" value="1"/>
</dbReference>
<accession>A0ABV6IBC1</accession>
<dbReference type="SUPFAM" id="SSF51182">
    <property type="entry name" value="RmlC-like cupins"/>
    <property type="match status" value="1"/>
</dbReference>
<evidence type="ECO:0000259" key="1">
    <source>
        <dbReference type="Pfam" id="PF19480"/>
    </source>
</evidence>
<keyword evidence="3" id="KW-1185">Reference proteome</keyword>
<dbReference type="CDD" id="cd07005">
    <property type="entry name" value="cupin_WbuC-like"/>
    <property type="match status" value="1"/>
</dbReference>
<evidence type="ECO:0000313" key="3">
    <source>
        <dbReference type="Proteomes" id="UP001589844"/>
    </source>
</evidence>
<dbReference type="InterPro" id="IPR014710">
    <property type="entry name" value="RmlC-like_jellyroll"/>
</dbReference>
<organism evidence="2 3">
    <name type="scientific">Undibacterium danionis</name>
    <dbReference type="NCBI Taxonomy" id="1812100"/>
    <lineage>
        <taxon>Bacteria</taxon>
        <taxon>Pseudomonadati</taxon>
        <taxon>Pseudomonadota</taxon>
        <taxon>Betaproteobacteria</taxon>
        <taxon>Burkholderiales</taxon>
        <taxon>Oxalobacteraceae</taxon>
        <taxon>Undibacterium</taxon>
    </lineage>
</organism>
<comment type="caution">
    <text evidence="2">The sequence shown here is derived from an EMBL/GenBank/DDBJ whole genome shotgun (WGS) entry which is preliminary data.</text>
</comment>
<gene>
    <name evidence="2" type="ORF">ACFFJH_04885</name>
</gene>
<sequence length="156" mass="16960">MIQLIGQHTLQALSAEAKTNPRLRKNLNFHANNEAQCHRLLNALEPGTYVQPHCHSAPEKEESLVVLSGCIGLLIFDQHGGITQKVRLAPDTENFGVTIPVGVFHSMVALQAGSVFFEAKAGPYVAISDAERGSWAPAEGDDACSDYLNFMLQQFA</sequence>
<dbReference type="InterPro" id="IPR011051">
    <property type="entry name" value="RmlC_Cupin_sf"/>
</dbReference>
<evidence type="ECO:0000313" key="2">
    <source>
        <dbReference type="EMBL" id="MFC0349129.1"/>
    </source>
</evidence>
<dbReference type="EMBL" id="JBHLXJ010000004">
    <property type="protein sequence ID" value="MFC0349129.1"/>
    <property type="molecule type" value="Genomic_DNA"/>
</dbReference>
<reference evidence="2 3" key="1">
    <citation type="submission" date="2024-09" db="EMBL/GenBank/DDBJ databases">
        <authorList>
            <person name="Sun Q."/>
            <person name="Mori K."/>
        </authorList>
    </citation>
    <scope>NUCLEOTIDE SEQUENCE [LARGE SCALE GENOMIC DNA]</scope>
    <source>
        <strain evidence="2 3">CCM 8677</strain>
    </source>
</reference>
<proteinExistence type="predicted"/>
<dbReference type="InterPro" id="IPR027565">
    <property type="entry name" value="Cupin_WbuC"/>
</dbReference>
<protein>
    <submittedName>
        <fullName evidence="2">WbuC family cupin fold metalloprotein</fullName>
    </submittedName>
</protein>
<dbReference type="Proteomes" id="UP001589844">
    <property type="component" value="Unassembled WGS sequence"/>
</dbReference>